<evidence type="ECO:0000313" key="2">
    <source>
        <dbReference type="EMBL" id="VDC24644.1"/>
    </source>
</evidence>
<organism evidence="2 3">
    <name type="scientific">Filibacter tadaridae</name>
    <dbReference type="NCBI Taxonomy" id="2483811"/>
    <lineage>
        <taxon>Bacteria</taxon>
        <taxon>Bacillati</taxon>
        <taxon>Bacillota</taxon>
        <taxon>Bacilli</taxon>
        <taxon>Bacillales</taxon>
        <taxon>Caryophanaceae</taxon>
        <taxon>Filibacter</taxon>
    </lineage>
</organism>
<feature type="compositionally biased region" description="Basic and acidic residues" evidence="1">
    <location>
        <begin position="1"/>
        <end position="13"/>
    </location>
</feature>
<reference evidence="2 3" key="1">
    <citation type="submission" date="2018-11" db="EMBL/GenBank/DDBJ databases">
        <authorList>
            <person name="Criscuolo A."/>
        </authorList>
    </citation>
    <scope>NUCLEOTIDE SEQUENCE [LARGE SCALE GENOMIC DNA]</scope>
    <source>
        <strain evidence="2">ATB-66</strain>
    </source>
</reference>
<gene>
    <name evidence="2" type="ORF">FILTAD_01057</name>
</gene>
<sequence>MEDKTDFSKRRTSIDQPDDAESNNLQIEPFDKNEKKFTGDSELQHAAGDYEPIYEEDVILSFDNPERELVEPSEDEQQHLEIEEEVERADEIEEFRASYGAYDPDRN</sequence>
<evidence type="ECO:0000256" key="1">
    <source>
        <dbReference type="SAM" id="MobiDB-lite"/>
    </source>
</evidence>
<proteinExistence type="predicted"/>
<protein>
    <submittedName>
        <fullName evidence="2">Uncharacterized protein</fullName>
    </submittedName>
</protein>
<accession>A0A3P5XAZ1</accession>
<evidence type="ECO:0000313" key="3">
    <source>
        <dbReference type="Proteomes" id="UP000270468"/>
    </source>
</evidence>
<dbReference type="AlphaFoldDB" id="A0A3P5XAZ1"/>
<dbReference type="RefSeq" id="WP_124069486.1">
    <property type="nucleotide sequence ID" value="NZ_CBCRXF010000018.1"/>
</dbReference>
<name>A0A3P5XAZ1_9BACL</name>
<feature type="region of interest" description="Disordered" evidence="1">
    <location>
        <begin position="1"/>
        <end position="27"/>
    </location>
</feature>
<dbReference type="Proteomes" id="UP000270468">
    <property type="component" value="Unassembled WGS sequence"/>
</dbReference>
<dbReference type="EMBL" id="UXAV01000031">
    <property type="protein sequence ID" value="VDC24644.1"/>
    <property type="molecule type" value="Genomic_DNA"/>
</dbReference>
<keyword evidence="3" id="KW-1185">Reference proteome</keyword>